<proteinExistence type="inferred from homology"/>
<dbReference type="InterPro" id="IPR023827">
    <property type="entry name" value="Peptidase_S8_Asp-AS"/>
</dbReference>
<name>A0A9P9BH53_9PEZI</name>
<protein>
    <submittedName>
        <fullName evidence="8">Cuticle-degrading protease from Paecilomyces Lilacinus</fullName>
    </submittedName>
</protein>
<evidence type="ECO:0000256" key="1">
    <source>
        <dbReference type="ARBA" id="ARBA00011073"/>
    </source>
</evidence>
<dbReference type="PROSITE" id="PS00138">
    <property type="entry name" value="SUBTILASE_SER"/>
    <property type="match status" value="1"/>
</dbReference>
<dbReference type="FunFam" id="3.40.50.200:FF:000007">
    <property type="entry name" value="Subtilisin-like serine protease"/>
    <property type="match status" value="1"/>
</dbReference>
<evidence type="ECO:0000256" key="5">
    <source>
        <dbReference type="PROSITE-ProRule" id="PRU01240"/>
    </source>
</evidence>
<evidence type="ECO:0000256" key="3">
    <source>
        <dbReference type="ARBA" id="ARBA00022801"/>
    </source>
</evidence>
<reference evidence="8" key="1">
    <citation type="journal article" date="2021" name="Nat. Commun.">
        <title>Genetic determinants of endophytism in the Arabidopsis root mycobiome.</title>
        <authorList>
            <person name="Mesny F."/>
            <person name="Miyauchi S."/>
            <person name="Thiergart T."/>
            <person name="Pickel B."/>
            <person name="Atanasova L."/>
            <person name="Karlsson M."/>
            <person name="Huettel B."/>
            <person name="Barry K.W."/>
            <person name="Haridas S."/>
            <person name="Chen C."/>
            <person name="Bauer D."/>
            <person name="Andreopoulos W."/>
            <person name="Pangilinan J."/>
            <person name="LaButti K."/>
            <person name="Riley R."/>
            <person name="Lipzen A."/>
            <person name="Clum A."/>
            <person name="Drula E."/>
            <person name="Henrissat B."/>
            <person name="Kohler A."/>
            <person name="Grigoriev I.V."/>
            <person name="Martin F.M."/>
            <person name="Hacquard S."/>
        </authorList>
    </citation>
    <scope>NUCLEOTIDE SEQUENCE</scope>
    <source>
        <strain evidence="8">MPI-CAGE-CH-0230</strain>
    </source>
</reference>
<keyword evidence="9" id="KW-1185">Reference proteome</keyword>
<dbReference type="PANTHER" id="PTHR43806:SF11">
    <property type="entry name" value="CEREVISIN-RELATED"/>
    <property type="match status" value="1"/>
</dbReference>
<dbReference type="InterPro" id="IPR050131">
    <property type="entry name" value="Peptidase_S8_subtilisin-like"/>
</dbReference>
<organism evidence="8 9">
    <name type="scientific">Microdochium trichocladiopsis</name>
    <dbReference type="NCBI Taxonomy" id="1682393"/>
    <lineage>
        <taxon>Eukaryota</taxon>
        <taxon>Fungi</taxon>
        <taxon>Dikarya</taxon>
        <taxon>Ascomycota</taxon>
        <taxon>Pezizomycotina</taxon>
        <taxon>Sordariomycetes</taxon>
        <taxon>Xylariomycetidae</taxon>
        <taxon>Xylariales</taxon>
        <taxon>Microdochiaceae</taxon>
        <taxon>Microdochium</taxon>
    </lineage>
</organism>
<dbReference type="AlphaFoldDB" id="A0A9P9BH53"/>
<dbReference type="CDD" id="cd04077">
    <property type="entry name" value="Peptidases_S8_PCSK9_ProteinaseK_like"/>
    <property type="match status" value="1"/>
</dbReference>
<feature type="active site" description="Charge relay system" evidence="5">
    <location>
        <position position="73"/>
    </location>
</feature>
<dbReference type="PANTHER" id="PTHR43806">
    <property type="entry name" value="PEPTIDASE S8"/>
    <property type="match status" value="1"/>
</dbReference>
<dbReference type="InterPro" id="IPR036852">
    <property type="entry name" value="Peptidase_S8/S53_dom_sf"/>
</dbReference>
<evidence type="ECO:0000256" key="4">
    <source>
        <dbReference type="ARBA" id="ARBA00022825"/>
    </source>
</evidence>
<gene>
    <name evidence="8" type="ORF">B0I36DRAFT_257934</name>
</gene>
<keyword evidence="3 5" id="KW-0378">Hydrolase</keyword>
<dbReference type="GO" id="GO:0006508">
    <property type="term" value="P:proteolysis"/>
    <property type="evidence" value="ECO:0007669"/>
    <property type="project" value="UniProtKB-KW"/>
</dbReference>
<feature type="active site" description="Charge relay system" evidence="5">
    <location>
        <position position="228"/>
    </location>
</feature>
<dbReference type="GeneID" id="70180593"/>
<evidence type="ECO:0000313" key="9">
    <source>
        <dbReference type="Proteomes" id="UP000756346"/>
    </source>
</evidence>
<feature type="domain" description="Peptidase S8/S53" evidence="7">
    <location>
        <begin position="40"/>
        <end position="245"/>
    </location>
</feature>
<dbReference type="PRINTS" id="PR00723">
    <property type="entry name" value="SUBTILISIN"/>
</dbReference>
<dbReference type="Proteomes" id="UP000756346">
    <property type="component" value="Unassembled WGS sequence"/>
</dbReference>
<dbReference type="Pfam" id="PF00082">
    <property type="entry name" value="Peptidase_S8"/>
    <property type="match status" value="1"/>
</dbReference>
<dbReference type="RefSeq" id="XP_046003927.1">
    <property type="nucleotide sequence ID" value="XM_046151047.1"/>
</dbReference>
<dbReference type="InterPro" id="IPR023828">
    <property type="entry name" value="Peptidase_S8_Ser-AS"/>
</dbReference>
<evidence type="ECO:0000256" key="2">
    <source>
        <dbReference type="ARBA" id="ARBA00022670"/>
    </source>
</evidence>
<comment type="caution">
    <text evidence="8">The sequence shown here is derived from an EMBL/GenBank/DDBJ whole genome shotgun (WGS) entry which is preliminary data.</text>
</comment>
<keyword evidence="2 5" id="KW-0645">Protease</keyword>
<feature type="active site" description="Charge relay system" evidence="5">
    <location>
        <position position="42"/>
    </location>
</feature>
<dbReference type="Gene3D" id="3.40.50.200">
    <property type="entry name" value="Peptidase S8/S53 domain"/>
    <property type="match status" value="1"/>
</dbReference>
<evidence type="ECO:0000256" key="6">
    <source>
        <dbReference type="RuleBase" id="RU003355"/>
    </source>
</evidence>
<dbReference type="PROSITE" id="PS51892">
    <property type="entry name" value="SUBTILASE"/>
    <property type="match status" value="1"/>
</dbReference>
<feature type="non-terminal residue" evidence="8">
    <location>
        <position position="1"/>
    </location>
</feature>
<dbReference type="InterPro" id="IPR015500">
    <property type="entry name" value="Peptidase_S8_subtilisin-rel"/>
</dbReference>
<sequence length="290" mass="30040">AVISQKAPENWGLARLSSRTPLATSYNYDERAGNTSFAYIIDTGINVKHRDFEKRAKFGNSSIAGQTGDGQRHGTHVAGIVGSKTYGVAKKATFIAVKVLDDTGSGTMTTVIEGLQWALQDAQKNKRVKKSIANMSLAGSRSQAMDDAIQAATVAGLLIVVAAGNNNTETAGFSPAAAPGACTVAATDISDRRAGFSNWGAVVDIFAPGVDIASTSKDGGSVRMSGTSMASPHIAGLAAYLLSIGKYRAPVDMCNYMKGLATKDVVTDPMGSVNLLAYNGAVLAKKKGTA</sequence>
<dbReference type="GO" id="GO:0004252">
    <property type="term" value="F:serine-type endopeptidase activity"/>
    <property type="evidence" value="ECO:0007669"/>
    <property type="project" value="UniProtKB-UniRule"/>
</dbReference>
<dbReference type="InterPro" id="IPR022398">
    <property type="entry name" value="Peptidase_S8_His-AS"/>
</dbReference>
<dbReference type="PROSITE" id="PS00136">
    <property type="entry name" value="SUBTILASE_ASP"/>
    <property type="match status" value="1"/>
</dbReference>
<dbReference type="InterPro" id="IPR034193">
    <property type="entry name" value="PCSK9_ProteinaseK-like"/>
</dbReference>
<evidence type="ECO:0000259" key="7">
    <source>
        <dbReference type="Pfam" id="PF00082"/>
    </source>
</evidence>
<comment type="similarity">
    <text evidence="1 5 6">Belongs to the peptidase S8 family.</text>
</comment>
<dbReference type="InterPro" id="IPR000209">
    <property type="entry name" value="Peptidase_S8/S53_dom"/>
</dbReference>
<dbReference type="PROSITE" id="PS00137">
    <property type="entry name" value="SUBTILASE_HIS"/>
    <property type="match status" value="1"/>
</dbReference>
<keyword evidence="4 5" id="KW-0720">Serine protease</keyword>
<accession>A0A9P9BH53</accession>
<dbReference type="SUPFAM" id="SSF52743">
    <property type="entry name" value="Subtilisin-like"/>
    <property type="match status" value="1"/>
</dbReference>
<evidence type="ECO:0000313" key="8">
    <source>
        <dbReference type="EMBL" id="KAH7009266.1"/>
    </source>
</evidence>
<dbReference type="EMBL" id="JAGTJQ010000019">
    <property type="protein sequence ID" value="KAH7009266.1"/>
    <property type="molecule type" value="Genomic_DNA"/>
</dbReference>
<dbReference type="OrthoDB" id="206201at2759"/>